<evidence type="ECO:0000259" key="9">
    <source>
        <dbReference type="Pfam" id="PF00082"/>
    </source>
</evidence>
<keyword evidence="7" id="KW-0812">Transmembrane</keyword>
<feature type="compositionally biased region" description="Pro residues" evidence="6">
    <location>
        <begin position="411"/>
        <end position="425"/>
    </location>
</feature>
<dbReference type="InterPro" id="IPR023827">
    <property type="entry name" value="Peptidase_S8_Asp-AS"/>
</dbReference>
<proteinExistence type="inferred from homology"/>
<feature type="region of interest" description="Disordered" evidence="6">
    <location>
        <begin position="318"/>
        <end position="346"/>
    </location>
</feature>
<dbReference type="InterPro" id="IPR015500">
    <property type="entry name" value="Peptidase_S8_subtilisin-rel"/>
</dbReference>
<feature type="compositionally biased region" description="Pro residues" evidence="6">
    <location>
        <begin position="447"/>
        <end position="461"/>
    </location>
</feature>
<keyword evidence="3 5" id="KW-0378">Hydrolase</keyword>
<feature type="compositionally biased region" description="Pro residues" evidence="6">
    <location>
        <begin position="393"/>
        <end position="404"/>
    </location>
</feature>
<sequence length="461" mass="46059">MTRATRFHARLPRWCAAAVCGLLAIPLSAPPALADTVRDRQWHLRALGVAEAHRVTQGAGVVVAVIDTGVRADHKDLTGNILPGVDVTGADTDGRQDTDGHGTAMAGLIAGHGHGPGNADGVLGIAPKAKILPIRSSRTKVGAGDDLPPAVREAVRRKAGVMSLSLTAGASESLRQAVQDALAADIVVVAATGNRPDDAFMGWPAAYPGVLAVGATGRDGKLAPISVTGKAVGLVAPGVDIASTSRTGAYQAASGTSDSTAIVAGAAALVRAKYPDLTAPEVVHRLTATATDRGARGRDPEYGHGVLNLVEALTADVDPAGAQPTPSTEPTPTADTMSPAVAAPAPGGSADIRLSPAAYVVGGLCLLVVLAGAGVLGWVLVRARRRRRTTGGPPGPGHPLPAHPAPTARYPGPPGAPSPGYPAAPPQQSGYPAPPGGYPSGYGPPGQSRPPGNPGAPPYGG</sequence>
<dbReference type="PRINTS" id="PR00723">
    <property type="entry name" value="SUBTILISIN"/>
</dbReference>
<dbReference type="EMBL" id="BONX01000003">
    <property type="protein sequence ID" value="GIG93889.1"/>
    <property type="molecule type" value="Genomic_DNA"/>
</dbReference>
<feature type="active site" description="Charge relay system" evidence="5">
    <location>
        <position position="257"/>
    </location>
</feature>
<dbReference type="PANTHER" id="PTHR43806">
    <property type="entry name" value="PEPTIDASE S8"/>
    <property type="match status" value="1"/>
</dbReference>
<keyword evidence="7" id="KW-1133">Transmembrane helix</keyword>
<feature type="compositionally biased region" description="Polar residues" evidence="6">
    <location>
        <begin position="324"/>
        <end position="336"/>
    </location>
</feature>
<dbReference type="InterPro" id="IPR050131">
    <property type="entry name" value="Peptidase_S8_subtilisin-like"/>
</dbReference>
<evidence type="ECO:0000256" key="2">
    <source>
        <dbReference type="ARBA" id="ARBA00022670"/>
    </source>
</evidence>
<dbReference type="SUPFAM" id="SSF52743">
    <property type="entry name" value="Subtilisin-like"/>
    <property type="match status" value="1"/>
</dbReference>
<evidence type="ECO:0000256" key="5">
    <source>
        <dbReference type="PROSITE-ProRule" id="PRU01240"/>
    </source>
</evidence>
<keyword evidence="11" id="KW-1185">Reference proteome</keyword>
<evidence type="ECO:0000313" key="11">
    <source>
        <dbReference type="Proteomes" id="UP000621500"/>
    </source>
</evidence>
<organism evidence="10 11">
    <name type="scientific">Plantactinospora mayteni</name>
    <dbReference type="NCBI Taxonomy" id="566021"/>
    <lineage>
        <taxon>Bacteria</taxon>
        <taxon>Bacillati</taxon>
        <taxon>Actinomycetota</taxon>
        <taxon>Actinomycetes</taxon>
        <taxon>Micromonosporales</taxon>
        <taxon>Micromonosporaceae</taxon>
        <taxon>Plantactinospora</taxon>
    </lineage>
</organism>
<feature type="chain" id="PRO_5047400566" description="Peptidase S8/S53 domain-containing protein" evidence="8">
    <location>
        <begin position="35"/>
        <end position="461"/>
    </location>
</feature>
<keyword evidence="8" id="KW-0732">Signal</keyword>
<keyword evidence="4 5" id="KW-0720">Serine protease</keyword>
<dbReference type="Gene3D" id="3.40.50.200">
    <property type="entry name" value="Peptidase S8/S53 domain"/>
    <property type="match status" value="1"/>
</dbReference>
<dbReference type="PROSITE" id="PS51892">
    <property type="entry name" value="SUBTILASE"/>
    <property type="match status" value="1"/>
</dbReference>
<feature type="domain" description="Peptidase S8/S53" evidence="9">
    <location>
        <begin position="58"/>
        <end position="305"/>
    </location>
</feature>
<protein>
    <recommendedName>
        <fullName evidence="9">Peptidase S8/S53 domain-containing protein</fullName>
    </recommendedName>
</protein>
<accession>A0ABQ4EGV4</accession>
<keyword evidence="2 5" id="KW-0645">Protease</keyword>
<evidence type="ECO:0000256" key="4">
    <source>
        <dbReference type="ARBA" id="ARBA00022825"/>
    </source>
</evidence>
<evidence type="ECO:0000256" key="7">
    <source>
        <dbReference type="SAM" id="Phobius"/>
    </source>
</evidence>
<keyword evidence="7" id="KW-0472">Membrane</keyword>
<dbReference type="RefSeq" id="WP_239311554.1">
    <property type="nucleotide sequence ID" value="NZ_BAAAZQ010000062.1"/>
</dbReference>
<comment type="similarity">
    <text evidence="1 5">Belongs to the peptidase S8 family.</text>
</comment>
<feature type="active site" description="Charge relay system" evidence="5">
    <location>
        <position position="101"/>
    </location>
</feature>
<dbReference type="Pfam" id="PF00082">
    <property type="entry name" value="Peptidase_S8"/>
    <property type="match status" value="1"/>
</dbReference>
<feature type="region of interest" description="Disordered" evidence="6">
    <location>
        <begin position="388"/>
        <end position="461"/>
    </location>
</feature>
<dbReference type="InterPro" id="IPR000209">
    <property type="entry name" value="Peptidase_S8/S53_dom"/>
</dbReference>
<gene>
    <name evidence="10" type="ORF">Pma05_04620</name>
</gene>
<reference evidence="10 11" key="1">
    <citation type="submission" date="2021-01" db="EMBL/GenBank/DDBJ databases">
        <title>Whole genome shotgun sequence of Plantactinospora mayteni NBRC 109088.</title>
        <authorList>
            <person name="Komaki H."/>
            <person name="Tamura T."/>
        </authorList>
    </citation>
    <scope>NUCLEOTIDE SEQUENCE [LARGE SCALE GENOMIC DNA]</scope>
    <source>
        <strain evidence="10 11">NBRC 109088</strain>
    </source>
</reference>
<name>A0ABQ4EGV4_9ACTN</name>
<comment type="caution">
    <text evidence="10">The sequence shown here is derived from an EMBL/GenBank/DDBJ whole genome shotgun (WGS) entry which is preliminary data.</text>
</comment>
<dbReference type="PROSITE" id="PS00136">
    <property type="entry name" value="SUBTILASE_ASP"/>
    <property type="match status" value="1"/>
</dbReference>
<evidence type="ECO:0000256" key="3">
    <source>
        <dbReference type="ARBA" id="ARBA00022801"/>
    </source>
</evidence>
<evidence type="ECO:0000313" key="10">
    <source>
        <dbReference type="EMBL" id="GIG93889.1"/>
    </source>
</evidence>
<feature type="signal peptide" evidence="8">
    <location>
        <begin position="1"/>
        <end position="34"/>
    </location>
</feature>
<feature type="transmembrane region" description="Helical" evidence="7">
    <location>
        <begin position="357"/>
        <end position="381"/>
    </location>
</feature>
<dbReference type="Proteomes" id="UP000621500">
    <property type="component" value="Unassembled WGS sequence"/>
</dbReference>
<evidence type="ECO:0000256" key="1">
    <source>
        <dbReference type="ARBA" id="ARBA00011073"/>
    </source>
</evidence>
<dbReference type="InterPro" id="IPR036852">
    <property type="entry name" value="Peptidase_S8/S53_dom_sf"/>
</dbReference>
<feature type="active site" description="Charge relay system" evidence="5">
    <location>
        <position position="67"/>
    </location>
</feature>
<evidence type="ECO:0000256" key="6">
    <source>
        <dbReference type="SAM" id="MobiDB-lite"/>
    </source>
</evidence>
<evidence type="ECO:0000256" key="8">
    <source>
        <dbReference type="SAM" id="SignalP"/>
    </source>
</evidence>
<dbReference type="PANTHER" id="PTHR43806:SF11">
    <property type="entry name" value="CEREVISIN-RELATED"/>
    <property type="match status" value="1"/>
</dbReference>